<organism evidence="1 2">
    <name type="scientific">Nepenthes gracilis</name>
    <name type="common">Slender pitcher plant</name>
    <dbReference type="NCBI Taxonomy" id="150966"/>
    <lineage>
        <taxon>Eukaryota</taxon>
        <taxon>Viridiplantae</taxon>
        <taxon>Streptophyta</taxon>
        <taxon>Embryophyta</taxon>
        <taxon>Tracheophyta</taxon>
        <taxon>Spermatophyta</taxon>
        <taxon>Magnoliopsida</taxon>
        <taxon>eudicotyledons</taxon>
        <taxon>Gunneridae</taxon>
        <taxon>Pentapetalae</taxon>
        <taxon>Caryophyllales</taxon>
        <taxon>Nepenthaceae</taxon>
        <taxon>Nepenthes</taxon>
    </lineage>
</organism>
<reference evidence="1" key="1">
    <citation type="submission" date="2023-05" db="EMBL/GenBank/DDBJ databases">
        <title>Nepenthes gracilis genome sequencing.</title>
        <authorList>
            <person name="Fukushima K."/>
        </authorList>
    </citation>
    <scope>NUCLEOTIDE SEQUENCE</scope>
    <source>
        <strain evidence="1">SING2019-196</strain>
    </source>
</reference>
<dbReference type="Proteomes" id="UP001279734">
    <property type="component" value="Unassembled WGS sequence"/>
</dbReference>
<gene>
    <name evidence="1" type="ORF">Nepgr_009426</name>
</gene>
<evidence type="ECO:0000313" key="2">
    <source>
        <dbReference type="Proteomes" id="UP001279734"/>
    </source>
</evidence>
<name>A0AAD3SAV1_NEPGR</name>
<comment type="caution">
    <text evidence="1">The sequence shown here is derived from an EMBL/GenBank/DDBJ whole genome shotgun (WGS) entry which is preliminary data.</text>
</comment>
<protein>
    <submittedName>
        <fullName evidence="1">Uncharacterized protein</fullName>
    </submittedName>
</protein>
<sequence length="77" mass="8951">MKCLMEVGNFYLDVEIDDIRCGTYRRTMLAMKKLKKMIWGGECGRTESNLRGSRKDRSLQHNKLLISKSQSKLPTKL</sequence>
<evidence type="ECO:0000313" key="1">
    <source>
        <dbReference type="EMBL" id="GMH07586.1"/>
    </source>
</evidence>
<accession>A0AAD3SAV1</accession>
<dbReference type="EMBL" id="BSYO01000007">
    <property type="protein sequence ID" value="GMH07586.1"/>
    <property type="molecule type" value="Genomic_DNA"/>
</dbReference>
<keyword evidence="2" id="KW-1185">Reference proteome</keyword>
<proteinExistence type="predicted"/>
<dbReference type="AlphaFoldDB" id="A0AAD3SAV1"/>